<evidence type="ECO:0000256" key="3">
    <source>
        <dbReference type="ARBA" id="ARBA00022833"/>
    </source>
</evidence>
<evidence type="ECO:0000256" key="2">
    <source>
        <dbReference type="ARBA" id="ARBA00022771"/>
    </source>
</evidence>
<comment type="caution">
    <text evidence="4">The sequence shown here is derived from an EMBL/GenBank/DDBJ whole genome shotgun (WGS) entry which is preliminary data.</text>
</comment>
<dbReference type="GO" id="GO:0008270">
    <property type="term" value="F:zinc ion binding"/>
    <property type="evidence" value="ECO:0007669"/>
    <property type="project" value="UniProtKB-KW"/>
</dbReference>
<dbReference type="GO" id="GO:0005840">
    <property type="term" value="C:ribosome"/>
    <property type="evidence" value="ECO:0007669"/>
    <property type="project" value="UniProtKB-KW"/>
</dbReference>
<keyword evidence="4" id="KW-0689">Ribosomal protein</keyword>
<proteinExistence type="predicted"/>
<keyword evidence="1" id="KW-0479">Metal-binding</keyword>
<keyword evidence="3" id="KW-0862">Zinc</keyword>
<accession>A0A6A4P2B1</accession>
<dbReference type="PANTHER" id="PTHR48149">
    <property type="entry name" value="60S RIBOSOMAL PROTEIN L37A-2"/>
    <property type="match status" value="1"/>
</dbReference>
<evidence type="ECO:0000313" key="4">
    <source>
        <dbReference type="EMBL" id="KAE9596745.1"/>
    </source>
</evidence>
<keyword evidence="5" id="KW-1185">Reference proteome</keyword>
<keyword evidence="2" id="KW-0863">Zinc-finger</keyword>
<dbReference type="InterPro" id="IPR011332">
    <property type="entry name" value="Ribosomal_zn-bd"/>
</dbReference>
<keyword evidence="4" id="KW-0687">Ribonucleoprotein</keyword>
<dbReference type="Proteomes" id="UP000447434">
    <property type="component" value="Chromosome 16"/>
</dbReference>
<organism evidence="4 5">
    <name type="scientific">Lupinus albus</name>
    <name type="common">White lupine</name>
    <name type="synonym">Lupinus termis</name>
    <dbReference type="NCBI Taxonomy" id="3870"/>
    <lineage>
        <taxon>Eukaryota</taxon>
        <taxon>Viridiplantae</taxon>
        <taxon>Streptophyta</taxon>
        <taxon>Embryophyta</taxon>
        <taxon>Tracheophyta</taxon>
        <taxon>Spermatophyta</taxon>
        <taxon>Magnoliopsida</taxon>
        <taxon>eudicotyledons</taxon>
        <taxon>Gunneridae</taxon>
        <taxon>Pentapetalae</taxon>
        <taxon>rosids</taxon>
        <taxon>fabids</taxon>
        <taxon>Fabales</taxon>
        <taxon>Fabaceae</taxon>
        <taxon>Papilionoideae</taxon>
        <taxon>50 kb inversion clade</taxon>
        <taxon>genistoids sensu lato</taxon>
        <taxon>core genistoids</taxon>
        <taxon>Genisteae</taxon>
        <taxon>Lupinus</taxon>
    </lineage>
</organism>
<dbReference type="AlphaFoldDB" id="A0A6A4P2B1"/>
<gene>
    <name evidence="4" type="ORF">Lalb_Chr16g0379321</name>
</gene>
<sequence>MSGTSDGASLRKQIKKMEVIWIWGCKDCGRVKAGCAYTLKYAISS</sequence>
<evidence type="ECO:0000313" key="5">
    <source>
        <dbReference type="Proteomes" id="UP000447434"/>
    </source>
</evidence>
<reference evidence="5" key="1">
    <citation type="journal article" date="2020" name="Nat. Commun.">
        <title>Genome sequence of the cluster root forming white lupin.</title>
        <authorList>
            <person name="Hufnagel B."/>
            <person name="Marques A."/>
            <person name="Soriano A."/>
            <person name="Marques L."/>
            <person name="Divol F."/>
            <person name="Doumas P."/>
            <person name="Sallet E."/>
            <person name="Mancinotti D."/>
            <person name="Carrere S."/>
            <person name="Marande W."/>
            <person name="Arribat S."/>
            <person name="Keller J."/>
            <person name="Huneau C."/>
            <person name="Blein T."/>
            <person name="Aime D."/>
            <person name="Laguerre M."/>
            <person name="Taylor J."/>
            <person name="Schubert V."/>
            <person name="Nelson M."/>
            <person name="Geu-Flores F."/>
            <person name="Crespi M."/>
            <person name="Gallardo-Guerrero K."/>
            <person name="Delaux P.-M."/>
            <person name="Salse J."/>
            <person name="Berges H."/>
            <person name="Guyot R."/>
            <person name="Gouzy J."/>
            <person name="Peret B."/>
        </authorList>
    </citation>
    <scope>NUCLEOTIDE SEQUENCE [LARGE SCALE GENOMIC DNA]</scope>
    <source>
        <strain evidence="5">cv. Amiga</strain>
    </source>
</reference>
<evidence type="ECO:0000256" key="1">
    <source>
        <dbReference type="ARBA" id="ARBA00022723"/>
    </source>
</evidence>
<dbReference type="PANTHER" id="PTHR48149:SF1">
    <property type="entry name" value="LARGE RIBOSOMAL SUBUNIT PROTEIN EL43Y"/>
    <property type="match status" value="1"/>
</dbReference>
<dbReference type="EMBL" id="WOCE01000016">
    <property type="protein sequence ID" value="KAE9596745.1"/>
    <property type="molecule type" value="Genomic_DNA"/>
</dbReference>
<dbReference type="SUPFAM" id="SSF57829">
    <property type="entry name" value="Zn-binding ribosomal proteins"/>
    <property type="match status" value="1"/>
</dbReference>
<name>A0A6A4P2B1_LUPAL</name>
<protein>
    <submittedName>
        <fullName evidence="4">Putative zinc-binding ribosomal protein</fullName>
    </submittedName>
</protein>
<dbReference type="GO" id="GO:0006412">
    <property type="term" value="P:translation"/>
    <property type="evidence" value="ECO:0007669"/>
    <property type="project" value="InterPro"/>
</dbReference>